<feature type="transmembrane region" description="Helical" evidence="5">
    <location>
        <begin position="245"/>
        <end position="266"/>
    </location>
</feature>
<keyword evidence="2" id="KW-0813">Transport</keyword>
<keyword evidence="5" id="KW-1133">Transmembrane helix</keyword>
<keyword evidence="7" id="KW-1185">Reference proteome</keyword>
<protein>
    <submittedName>
        <fullName evidence="6">Proline/betaine transporter</fullName>
    </submittedName>
</protein>
<keyword evidence="5" id="KW-0812">Transmembrane</keyword>
<dbReference type="SUPFAM" id="SSF103473">
    <property type="entry name" value="MFS general substrate transporter"/>
    <property type="match status" value="1"/>
</dbReference>
<dbReference type="OrthoDB" id="975789at2"/>
<gene>
    <name evidence="6" type="primary">proP_1</name>
    <name evidence="6" type="ORF">DK880_00540</name>
</gene>
<dbReference type="GO" id="GO:0005886">
    <property type="term" value="C:plasma membrane"/>
    <property type="evidence" value="ECO:0007669"/>
    <property type="project" value="UniProtKB-SubCell"/>
</dbReference>
<feature type="transmembrane region" description="Helical" evidence="5">
    <location>
        <begin position="96"/>
        <end position="117"/>
    </location>
</feature>
<accession>A0A2Z3LIH5</accession>
<proteinExistence type="predicted"/>
<dbReference type="Proteomes" id="UP000245872">
    <property type="component" value="Chromosome"/>
</dbReference>
<feature type="transmembrane region" description="Helical" evidence="5">
    <location>
        <begin position="337"/>
        <end position="361"/>
    </location>
</feature>
<dbReference type="PANTHER" id="PTHR43528:SF1">
    <property type="entry name" value="ALPHA-KETOGLUTARATE PERMEASE"/>
    <property type="match status" value="1"/>
</dbReference>
<feature type="transmembrane region" description="Helical" evidence="5">
    <location>
        <begin position="27"/>
        <end position="45"/>
    </location>
</feature>
<dbReference type="PANTHER" id="PTHR43528">
    <property type="entry name" value="ALPHA-KETOGLUTARATE PERMEASE"/>
    <property type="match status" value="1"/>
</dbReference>
<evidence type="ECO:0000313" key="6">
    <source>
        <dbReference type="EMBL" id="AWN81860.1"/>
    </source>
</evidence>
<keyword evidence="3" id="KW-1003">Cell membrane</keyword>
<dbReference type="InterPro" id="IPR036259">
    <property type="entry name" value="MFS_trans_sf"/>
</dbReference>
<evidence type="ECO:0000256" key="2">
    <source>
        <dbReference type="ARBA" id="ARBA00022448"/>
    </source>
</evidence>
<evidence type="ECO:0000313" key="7">
    <source>
        <dbReference type="Proteomes" id="UP000245872"/>
    </source>
</evidence>
<feature type="transmembrane region" description="Helical" evidence="5">
    <location>
        <begin position="373"/>
        <end position="397"/>
    </location>
</feature>
<organism evidence="6 7">
    <name type="scientific">Candidatus Cardinium hertigii</name>
    <dbReference type="NCBI Taxonomy" id="247481"/>
    <lineage>
        <taxon>Bacteria</taxon>
        <taxon>Pseudomonadati</taxon>
        <taxon>Bacteroidota</taxon>
        <taxon>Cytophagia</taxon>
        <taxon>Cytophagales</taxon>
        <taxon>Amoebophilaceae</taxon>
        <taxon>Candidatus Cardinium</taxon>
    </lineage>
</organism>
<dbReference type="Gene3D" id="1.20.1250.20">
    <property type="entry name" value="MFS general substrate transporter like domains"/>
    <property type="match status" value="1"/>
</dbReference>
<reference evidence="6 7" key="1">
    <citation type="submission" date="2018-05" db="EMBL/GenBank/DDBJ databases">
        <title>Candidatus Cardinium hertigii Genome Assembly.</title>
        <authorList>
            <person name="Showmaker K.C."/>
            <person name="Walden K.O."/>
            <person name="Fields C.J."/>
            <person name="Lambert K.N."/>
            <person name="Hudson M.E."/>
        </authorList>
    </citation>
    <scope>NUCLEOTIDE SEQUENCE [LARGE SCALE GENOMIC DNA]</scope>
    <source>
        <strain evidence="7">cHgTN10</strain>
    </source>
</reference>
<name>A0A2Z3LIH5_9BACT</name>
<evidence type="ECO:0000256" key="4">
    <source>
        <dbReference type="ARBA" id="ARBA00022847"/>
    </source>
</evidence>
<feature type="transmembrane region" description="Helical" evidence="5">
    <location>
        <begin position="311"/>
        <end position="331"/>
    </location>
</feature>
<keyword evidence="5" id="KW-0472">Membrane</keyword>
<feature type="transmembrane region" description="Helical" evidence="5">
    <location>
        <begin position="192"/>
        <end position="212"/>
    </location>
</feature>
<keyword evidence="4" id="KW-0769">Symport</keyword>
<feature type="transmembrane region" description="Helical" evidence="5">
    <location>
        <begin position="286"/>
        <end position="304"/>
    </location>
</feature>
<dbReference type="RefSeq" id="WP_109997278.1">
    <property type="nucleotide sequence ID" value="NZ_CP029619.1"/>
</dbReference>
<dbReference type="KEGG" id="cher:DK880_00540"/>
<sequence length="427" mass="47798">MRFSREKVWVSVTAEKSAMSLTKQRQSIIIANAVIHFDNALYGYMVPMLAPLFFPEKETTLQLILGYSILITACIAKPLGGFLFCLFTAYVAEKRLLCYILLGASICQLFMGCLPIYSALPWWGSLGLLVARFCMEICAAGEYHIARLYLMQQTDCRQAKLFSARYERATMVGITFASLVATVLIGRNPILFYWRLPFIIAGLITLLNLIFFRWGHSSFLQLDRGMGVRPSFASLWEQLWQGRNAIIPIAVVMGFGYLTYAVPFLFMPKFIPMIATIPYVHMMQHTTLFMLVDIVLLGWVGVVGPKFTPRLLMLGASSMVALSIIPIFMGLQEASMGFVIFARFWLVAWGVIFSCFITVWCKEQTHSTNPYCVVGFATVLGTGLLGKPTAAICWVLYRTYGSPFAPACYIALFASITVVTLVKTGKK</sequence>
<evidence type="ECO:0000256" key="5">
    <source>
        <dbReference type="SAM" id="Phobius"/>
    </source>
</evidence>
<dbReference type="AlphaFoldDB" id="A0A2Z3LIH5"/>
<dbReference type="GO" id="GO:0015293">
    <property type="term" value="F:symporter activity"/>
    <property type="evidence" value="ECO:0007669"/>
    <property type="project" value="UniProtKB-KW"/>
</dbReference>
<feature type="transmembrane region" description="Helical" evidence="5">
    <location>
        <begin position="123"/>
        <end position="145"/>
    </location>
</feature>
<feature type="transmembrane region" description="Helical" evidence="5">
    <location>
        <begin position="166"/>
        <end position="186"/>
    </location>
</feature>
<comment type="subcellular location">
    <subcellularLocation>
        <location evidence="1">Cell membrane</location>
        <topology evidence="1">Multi-pass membrane protein</topology>
    </subcellularLocation>
</comment>
<dbReference type="EMBL" id="CP029619">
    <property type="protein sequence ID" value="AWN81860.1"/>
    <property type="molecule type" value="Genomic_DNA"/>
</dbReference>
<feature type="transmembrane region" description="Helical" evidence="5">
    <location>
        <begin position="403"/>
        <end position="422"/>
    </location>
</feature>
<dbReference type="InterPro" id="IPR051084">
    <property type="entry name" value="H+-coupled_symporters"/>
</dbReference>
<evidence type="ECO:0000256" key="3">
    <source>
        <dbReference type="ARBA" id="ARBA00022475"/>
    </source>
</evidence>
<feature type="transmembrane region" description="Helical" evidence="5">
    <location>
        <begin position="65"/>
        <end position="89"/>
    </location>
</feature>
<evidence type="ECO:0000256" key="1">
    <source>
        <dbReference type="ARBA" id="ARBA00004651"/>
    </source>
</evidence>